<dbReference type="InterPro" id="IPR036249">
    <property type="entry name" value="Thioredoxin-like_sf"/>
</dbReference>
<reference evidence="1" key="1">
    <citation type="journal article" date="2021" name="PeerJ">
        <title>Extensive microbial diversity within the chicken gut microbiome revealed by metagenomics and culture.</title>
        <authorList>
            <person name="Gilroy R."/>
            <person name="Ravi A."/>
            <person name="Getino M."/>
            <person name="Pursley I."/>
            <person name="Horton D.L."/>
            <person name="Alikhan N.F."/>
            <person name="Baker D."/>
            <person name="Gharbi K."/>
            <person name="Hall N."/>
            <person name="Watson M."/>
            <person name="Adriaenssens E.M."/>
            <person name="Foster-Nyarko E."/>
            <person name="Jarju S."/>
            <person name="Secka A."/>
            <person name="Antonio M."/>
            <person name="Oren A."/>
            <person name="Chaudhuri R.R."/>
            <person name="La Ragione R."/>
            <person name="Hildebrand F."/>
            <person name="Pallen M.J."/>
        </authorList>
    </citation>
    <scope>NUCLEOTIDE SEQUENCE</scope>
    <source>
        <strain evidence="1">Gambia16-930</strain>
    </source>
</reference>
<organism evidence="1 2">
    <name type="scientific">Candidatus Onthomorpha intestinigallinarum</name>
    <dbReference type="NCBI Taxonomy" id="2840880"/>
    <lineage>
        <taxon>Bacteria</taxon>
        <taxon>Pseudomonadati</taxon>
        <taxon>Bacteroidota</taxon>
        <taxon>Bacteroidia</taxon>
        <taxon>Bacteroidales</taxon>
        <taxon>Candidatus Onthomorpha</taxon>
    </lineage>
</organism>
<proteinExistence type="predicted"/>
<name>A0A9D1UHE5_9BACT</name>
<dbReference type="CDD" id="cd02980">
    <property type="entry name" value="TRX_Fd_family"/>
    <property type="match status" value="1"/>
</dbReference>
<dbReference type="AlphaFoldDB" id="A0A9D1UHE5"/>
<dbReference type="Gene3D" id="3.40.30.10">
    <property type="entry name" value="Glutaredoxin"/>
    <property type="match status" value="1"/>
</dbReference>
<dbReference type="EMBL" id="DXGG01000007">
    <property type="protein sequence ID" value="HIW86686.1"/>
    <property type="molecule type" value="Genomic_DNA"/>
</dbReference>
<comment type="caution">
    <text evidence="1">The sequence shown here is derived from an EMBL/GenBank/DDBJ whole genome shotgun (WGS) entry which is preliminary data.</text>
</comment>
<evidence type="ECO:0000313" key="1">
    <source>
        <dbReference type="EMBL" id="HIW86686.1"/>
    </source>
</evidence>
<gene>
    <name evidence="1" type="ORF">IAC47_00205</name>
</gene>
<sequence length="82" mass="9352">MEEKKEIIICLGSSCFARGNNKNLEFIQEYLKVNNLKSKITFKGQLCSQQCSKGPVVIIDGEMFTEVNKTKLMEILNLKFGF</sequence>
<evidence type="ECO:0000313" key="2">
    <source>
        <dbReference type="Proteomes" id="UP000824267"/>
    </source>
</evidence>
<accession>A0A9D1UHE5</accession>
<dbReference type="Pfam" id="PF01257">
    <property type="entry name" value="2Fe-2S_thioredx"/>
    <property type="match status" value="1"/>
</dbReference>
<protein>
    <submittedName>
        <fullName evidence="1">(2Fe-2S) ferredoxin domain-containing protein</fullName>
    </submittedName>
</protein>
<reference evidence="1" key="2">
    <citation type="submission" date="2021-04" db="EMBL/GenBank/DDBJ databases">
        <authorList>
            <person name="Gilroy R."/>
        </authorList>
    </citation>
    <scope>NUCLEOTIDE SEQUENCE</scope>
    <source>
        <strain evidence="1">Gambia16-930</strain>
    </source>
</reference>
<dbReference type="SUPFAM" id="SSF52833">
    <property type="entry name" value="Thioredoxin-like"/>
    <property type="match status" value="1"/>
</dbReference>
<dbReference type="Proteomes" id="UP000824267">
    <property type="component" value="Unassembled WGS sequence"/>
</dbReference>